<organism evidence="3 4">
    <name type="scientific">Cupriavidus laharis</name>
    <dbReference type="NCBI Taxonomy" id="151654"/>
    <lineage>
        <taxon>Bacteria</taxon>
        <taxon>Pseudomonadati</taxon>
        <taxon>Pseudomonadota</taxon>
        <taxon>Betaproteobacteria</taxon>
        <taxon>Burkholderiales</taxon>
        <taxon>Burkholderiaceae</taxon>
        <taxon>Cupriavidus</taxon>
    </lineage>
</organism>
<dbReference type="Proteomes" id="UP000727654">
    <property type="component" value="Unassembled WGS sequence"/>
</dbReference>
<gene>
    <name evidence="3" type="ORF">LMG23992_04489</name>
</gene>
<dbReference type="InterPro" id="IPR057246">
    <property type="entry name" value="CARBOXYPEPT_ZN_1"/>
</dbReference>
<comment type="caution">
    <text evidence="3">The sequence shown here is derived from an EMBL/GenBank/DDBJ whole genome shotgun (WGS) entry which is preliminary data.</text>
</comment>
<name>A0ABN7ZAH6_9BURK</name>
<evidence type="ECO:0000313" key="4">
    <source>
        <dbReference type="Proteomes" id="UP000727654"/>
    </source>
</evidence>
<comment type="similarity">
    <text evidence="1">Belongs to the peptidase M14 family.</text>
</comment>
<proteinExistence type="inferred from homology"/>
<dbReference type="Gene3D" id="3.40.630.10">
    <property type="entry name" value="Zn peptidases"/>
    <property type="match status" value="1"/>
</dbReference>
<evidence type="ECO:0000259" key="2">
    <source>
        <dbReference type="Pfam" id="PF00246"/>
    </source>
</evidence>
<keyword evidence="4" id="KW-1185">Reference proteome</keyword>
<dbReference type="Pfam" id="PF00246">
    <property type="entry name" value="Peptidase_M14"/>
    <property type="match status" value="1"/>
</dbReference>
<sequence length="353" mass="39863">MAATPPPSAYIGAMSERTAFAEYEQLLGLLDAGSRMLDTRAVCETSVRGHRFSVYAATVGATAADAPAIGIFGGIHGLERIGTQLVLDYLRSLLCRLEWDELLHEELQAVRLVFMPIVNPGGMWAATRANPNGVDLMRNAPQDADARVPFLAGGQRIGAWLPWFRGPAGHPMEAESQALLSVVQGELLSRPLSFAVDCHSGYGWRDSIWFPYARTHCPMPHLPEMYLLKTMFEQAHPHHGYAFEPQSHQYLLHGDLWDYAYDLAPPQNLFLPMTLELGSWLWIKKNPRQLFSRDGIFNPIKAHRTARVLRRHVSLFDFLGRIAFAPQRWLPTGERRAQLQEQAQAHWRQRPKP</sequence>
<accession>A0ABN7ZAH6</accession>
<dbReference type="SUPFAM" id="SSF53187">
    <property type="entry name" value="Zn-dependent exopeptidases"/>
    <property type="match status" value="1"/>
</dbReference>
<dbReference type="PROSITE" id="PS00132">
    <property type="entry name" value="CARBOXYPEPT_ZN_1"/>
    <property type="match status" value="1"/>
</dbReference>
<protein>
    <recommendedName>
        <fullName evidence="2">Peptidase M14 domain-containing protein</fullName>
    </recommendedName>
</protein>
<feature type="domain" description="Peptidase M14" evidence="2">
    <location>
        <begin position="56"/>
        <end position="264"/>
    </location>
</feature>
<evidence type="ECO:0000313" key="3">
    <source>
        <dbReference type="EMBL" id="CAG9181372.1"/>
    </source>
</evidence>
<dbReference type="EMBL" id="CAJZAI010000014">
    <property type="protein sequence ID" value="CAG9181372.1"/>
    <property type="molecule type" value="Genomic_DNA"/>
</dbReference>
<evidence type="ECO:0000256" key="1">
    <source>
        <dbReference type="ARBA" id="ARBA00005988"/>
    </source>
</evidence>
<reference evidence="3 4" key="1">
    <citation type="submission" date="2021-08" db="EMBL/GenBank/DDBJ databases">
        <authorList>
            <person name="Peeters C."/>
        </authorList>
    </citation>
    <scope>NUCLEOTIDE SEQUENCE [LARGE SCALE GENOMIC DNA]</scope>
    <source>
        <strain evidence="3 4">LMG 23992</strain>
    </source>
</reference>
<dbReference type="InterPro" id="IPR000834">
    <property type="entry name" value="Peptidase_M14"/>
</dbReference>